<dbReference type="Pfam" id="PF04752">
    <property type="entry name" value="ChaC"/>
    <property type="match status" value="1"/>
</dbReference>
<dbReference type="Gene3D" id="3.10.490.10">
    <property type="entry name" value="Gamma-glutamyl cyclotransferase-like"/>
    <property type="match status" value="1"/>
</dbReference>
<organism evidence="3 4">
    <name type="scientific">Flaviflagellibacter deserti</name>
    <dbReference type="NCBI Taxonomy" id="2267266"/>
    <lineage>
        <taxon>Bacteria</taxon>
        <taxon>Pseudomonadati</taxon>
        <taxon>Pseudomonadota</taxon>
        <taxon>Alphaproteobacteria</taxon>
        <taxon>Hyphomicrobiales</taxon>
        <taxon>Flaviflagellibacter</taxon>
    </lineage>
</organism>
<sequence>MDASTDLWIFGYGSLMWQPGFAFDEAKPARLVGAHRSLCIFSNHWRGTKEQPGLVLGLDAGGSCRGVAFRVAAERAHETRAYLHERELRNYVYREVMRPVRFEDGSREVALAYVADRRHHQYAGRLTREERLALVSQSRGEGGPNRDYVINTVTHLRHIGVCDPELEWMAERLGSEPCSMAAGGRLLG</sequence>
<accession>A0ABV9Z703</accession>
<dbReference type="SUPFAM" id="SSF110857">
    <property type="entry name" value="Gamma-glutamyl cyclotransferase-like"/>
    <property type="match status" value="1"/>
</dbReference>
<keyword evidence="4" id="KW-1185">Reference proteome</keyword>
<dbReference type="InterPro" id="IPR013024">
    <property type="entry name" value="GGCT-like"/>
</dbReference>
<protein>
    <recommendedName>
        <fullName evidence="1">glutathione-specific gamma-glutamylcyclotransferase</fullName>
        <ecNumber evidence="1">4.3.2.7</ecNumber>
    </recommendedName>
</protein>
<dbReference type="EMBL" id="JBHSJF010000006">
    <property type="protein sequence ID" value="MFC5068591.1"/>
    <property type="molecule type" value="Genomic_DNA"/>
</dbReference>
<dbReference type="PANTHER" id="PTHR12192">
    <property type="entry name" value="CATION TRANSPORT PROTEIN CHAC-RELATED"/>
    <property type="match status" value="1"/>
</dbReference>
<evidence type="ECO:0000256" key="1">
    <source>
        <dbReference type="ARBA" id="ARBA00012344"/>
    </source>
</evidence>
<proteinExistence type="predicted"/>
<evidence type="ECO:0000256" key="2">
    <source>
        <dbReference type="ARBA" id="ARBA00023239"/>
    </source>
</evidence>
<keyword evidence="2" id="KW-0456">Lyase</keyword>
<dbReference type="InterPro" id="IPR006840">
    <property type="entry name" value="ChaC"/>
</dbReference>
<gene>
    <name evidence="3" type="ORF">ACFPFW_11275</name>
</gene>
<reference evidence="4" key="1">
    <citation type="journal article" date="2019" name="Int. J. Syst. Evol. Microbiol.">
        <title>The Global Catalogue of Microorganisms (GCM) 10K type strain sequencing project: providing services to taxonomists for standard genome sequencing and annotation.</title>
        <authorList>
            <consortium name="The Broad Institute Genomics Platform"/>
            <consortium name="The Broad Institute Genome Sequencing Center for Infectious Disease"/>
            <person name="Wu L."/>
            <person name="Ma J."/>
        </authorList>
    </citation>
    <scope>NUCLEOTIDE SEQUENCE [LARGE SCALE GENOMIC DNA]</scope>
    <source>
        <strain evidence="4">CGMCC 1.16444</strain>
    </source>
</reference>
<dbReference type="EC" id="4.3.2.7" evidence="1"/>
<comment type="caution">
    <text evidence="3">The sequence shown here is derived from an EMBL/GenBank/DDBJ whole genome shotgun (WGS) entry which is preliminary data.</text>
</comment>
<name>A0ABV9Z703_9HYPH</name>
<dbReference type="RefSeq" id="WP_114957921.1">
    <property type="nucleotide sequence ID" value="NZ_JBHSJF010000006.1"/>
</dbReference>
<evidence type="ECO:0000313" key="4">
    <source>
        <dbReference type="Proteomes" id="UP001595796"/>
    </source>
</evidence>
<dbReference type="CDD" id="cd06661">
    <property type="entry name" value="GGCT_like"/>
    <property type="match status" value="1"/>
</dbReference>
<dbReference type="PANTHER" id="PTHR12192:SF2">
    <property type="entry name" value="GLUTATHIONE-SPECIFIC GAMMA-GLUTAMYLCYCLOTRANSFERASE 2"/>
    <property type="match status" value="1"/>
</dbReference>
<dbReference type="InterPro" id="IPR036568">
    <property type="entry name" value="GGCT-like_sf"/>
</dbReference>
<evidence type="ECO:0000313" key="3">
    <source>
        <dbReference type="EMBL" id="MFC5068591.1"/>
    </source>
</evidence>
<dbReference type="Proteomes" id="UP001595796">
    <property type="component" value="Unassembled WGS sequence"/>
</dbReference>